<dbReference type="Gene3D" id="3.80.30.20">
    <property type="entry name" value="tm_1862 like domain"/>
    <property type="match status" value="1"/>
</dbReference>
<dbReference type="AlphaFoldDB" id="K6DZT6"/>
<dbReference type="SFLD" id="SFLDG01082">
    <property type="entry name" value="B12-binding_domain_containing"/>
    <property type="match status" value="1"/>
</dbReference>
<keyword evidence="2" id="KW-0949">S-adenosyl-L-methionine</keyword>
<dbReference type="GO" id="GO:0005829">
    <property type="term" value="C:cytosol"/>
    <property type="evidence" value="ECO:0007669"/>
    <property type="project" value="TreeGrafter"/>
</dbReference>
<evidence type="ECO:0000313" key="9">
    <source>
        <dbReference type="Proteomes" id="UP000006316"/>
    </source>
</evidence>
<dbReference type="Proteomes" id="UP000006316">
    <property type="component" value="Unassembled WGS sequence"/>
</dbReference>
<organism evidence="8 9">
    <name type="scientific">Neobacillus bataviensis LMG 21833</name>
    <dbReference type="NCBI Taxonomy" id="1117379"/>
    <lineage>
        <taxon>Bacteria</taxon>
        <taxon>Bacillati</taxon>
        <taxon>Bacillota</taxon>
        <taxon>Bacilli</taxon>
        <taxon>Bacillales</taxon>
        <taxon>Bacillaceae</taxon>
        <taxon>Neobacillus</taxon>
    </lineage>
</organism>
<dbReference type="SMART" id="SM00729">
    <property type="entry name" value="Elp3"/>
    <property type="match status" value="1"/>
</dbReference>
<dbReference type="GO" id="GO:0031419">
    <property type="term" value="F:cobalamin binding"/>
    <property type="evidence" value="ECO:0007669"/>
    <property type="project" value="InterPro"/>
</dbReference>
<dbReference type="Gene3D" id="3.40.50.280">
    <property type="entry name" value="Cobalamin-binding domain"/>
    <property type="match status" value="1"/>
</dbReference>
<dbReference type="InterPro" id="IPR051198">
    <property type="entry name" value="BchE-like"/>
</dbReference>
<feature type="domain" description="Radical SAM core" evidence="7">
    <location>
        <begin position="172"/>
        <end position="403"/>
    </location>
</feature>
<evidence type="ECO:0000256" key="2">
    <source>
        <dbReference type="ARBA" id="ARBA00022691"/>
    </source>
</evidence>
<evidence type="ECO:0000256" key="5">
    <source>
        <dbReference type="ARBA" id="ARBA00023014"/>
    </source>
</evidence>
<dbReference type="OrthoDB" id="9801424at2"/>
<dbReference type="Pfam" id="PF04055">
    <property type="entry name" value="Radical_SAM"/>
    <property type="match status" value="1"/>
</dbReference>
<dbReference type="Pfam" id="PF02310">
    <property type="entry name" value="B12-binding"/>
    <property type="match status" value="1"/>
</dbReference>
<accession>K6DZT6</accession>
<dbReference type="InterPro" id="IPR025288">
    <property type="entry name" value="DUF4080"/>
</dbReference>
<dbReference type="eggNOG" id="COG1032">
    <property type="taxonomic scope" value="Bacteria"/>
</dbReference>
<evidence type="ECO:0000256" key="1">
    <source>
        <dbReference type="ARBA" id="ARBA00001966"/>
    </source>
</evidence>
<dbReference type="SFLD" id="SFLDS00029">
    <property type="entry name" value="Radical_SAM"/>
    <property type="match status" value="1"/>
</dbReference>
<evidence type="ECO:0000256" key="4">
    <source>
        <dbReference type="ARBA" id="ARBA00023004"/>
    </source>
</evidence>
<evidence type="ECO:0000259" key="7">
    <source>
        <dbReference type="PROSITE" id="PS51918"/>
    </source>
</evidence>
<comment type="caution">
    <text evidence="8">The sequence shown here is derived from an EMBL/GenBank/DDBJ whole genome shotgun (WGS) entry which is preliminary data.</text>
</comment>
<evidence type="ECO:0000313" key="8">
    <source>
        <dbReference type="EMBL" id="EKN66411.1"/>
    </source>
</evidence>
<sequence length="582" mass="68649">MNVICSTLNAKFIHTNLAIRYLKAYAAPEFNIQLKEYTIKDPVMNIVSDLYQAKPAVIGFSCYIWNIEETLKVVNMLKKIDHALIIVLGGPEVTYDTAEWMENYPEVDYIVMGEGEQTFKQLLKEIKTTKSYRNVNGISYRENNQVKSTLQMNKLDLKDLPSPYRFPEDIADLGKRVTYIETSRGCPFSCQFCLSSIEVGVRYFDREKIKEDIRYLMANGAKTIKFVDRTFNISRSYAMEMFRFLIDEHLPGTVFQFEITADIMRPEVIEFLNQEAPKGLFRFEIGVQSTNDYTNELVMRKQNFAKLTRTVTMVKEGGKIDQHLDLIAGLPEEDYSSFRKTFNDVFVMRPEELQLGFLKMLRGTGVRQRADEHQYVFMDHSPYEILSNNVLSFDNIVRIKQVEDVLEKYWNDHRMDHTIEYLVTKVFSSPFDFFQEFGSYWDKQGWSRIGHQLEDLFRRLFSFLEQQSVDHLDVIVGLMKYDYLRSHKYKPRKPWWEASFDKNKRSKLYRQIVEKPALLGPEFLELKLDEKELFKHTMLEELSFNLENYLTTGELEKQPANLLVYFDPTNNRTLLFPFKEMK</sequence>
<evidence type="ECO:0000256" key="3">
    <source>
        <dbReference type="ARBA" id="ARBA00022723"/>
    </source>
</evidence>
<dbReference type="GO" id="GO:0051539">
    <property type="term" value="F:4 iron, 4 sulfur cluster binding"/>
    <property type="evidence" value="ECO:0007669"/>
    <property type="project" value="UniProtKB-KW"/>
</dbReference>
<name>K6DZT6_9BACI</name>
<dbReference type="InterPro" id="IPR058240">
    <property type="entry name" value="rSAM_sf"/>
</dbReference>
<keyword evidence="4" id="KW-0408">Iron</keyword>
<gene>
    <name evidence="8" type="ORF">BABA_15887</name>
</gene>
<dbReference type="PATRIC" id="fig|1117379.3.peg.3295"/>
<dbReference type="PROSITE" id="PS51332">
    <property type="entry name" value="B12_BINDING"/>
    <property type="match status" value="1"/>
</dbReference>
<dbReference type="SUPFAM" id="SSF52242">
    <property type="entry name" value="Cobalamin (vitamin B12)-binding domain"/>
    <property type="match status" value="1"/>
</dbReference>
<dbReference type="CDD" id="cd02068">
    <property type="entry name" value="radical_SAM_B12_BD"/>
    <property type="match status" value="1"/>
</dbReference>
<dbReference type="PANTHER" id="PTHR43409:SF16">
    <property type="entry name" value="SLR0320 PROTEIN"/>
    <property type="match status" value="1"/>
</dbReference>
<dbReference type="GO" id="GO:0046872">
    <property type="term" value="F:metal ion binding"/>
    <property type="evidence" value="ECO:0007669"/>
    <property type="project" value="UniProtKB-KW"/>
</dbReference>
<dbReference type="STRING" id="1117379.BABA_15887"/>
<feature type="domain" description="B12-binding" evidence="6">
    <location>
        <begin position="1"/>
        <end position="133"/>
    </location>
</feature>
<dbReference type="Pfam" id="PF13311">
    <property type="entry name" value="DUF4080"/>
    <property type="match status" value="1"/>
</dbReference>
<dbReference type="InterPro" id="IPR006638">
    <property type="entry name" value="Elp3/MiaA/NifB-like_rSAM"/>
</dbReference>
<proteinExistence type="predicted"/>
<keyword evidence="5" id="KW-0411">Iron-sulfur</keyword>
<keyword evidence="3" id="KW-0479">Metal-binding</keyword>
<protein>
    <submittedName>
        <fullName evidence="8">Cobalamin B12-binding domain-containing protein</fullName>
    </submittedName>
</protein>
<dbReference type="InterPro" id="IPR023404">
    <property type="entry name" value="rSAM_horseshoe"/>
</dbReference>
<dbReference type="InterPro" id="IPR006158">
    <property type="entry name" value="Cobalamin-bd"/>
</dbReference>
<dbReference type="PROSITE" id="PS51918">
    <property type="entry name" value="RADICAL_SAM"/>
    <property type="match status" value="1"/>
</dbReference>
<dbReference type="GO" id="GO:0003824">
    <property type="term" value="F:catalytic activity"/>
    <property type="evidence" value="ECO:0007669"/>
    <property type="project" value="InterPro"/>
</dbReference>
<dbReference type="RefSeq" id="WP_007086173.1">
    <property type="nucleotide sequence ID" value="NZ_AJLS01000116.1"/>
</dbReference>
<comment type="cofactor">
    <cofactor evidence="1">
        <name>[4Fe-4S] cluster</name>
        <dbReference type="ChEBI" id="CHEBI:49883"/>
    </cofactor>
</comment>
<dbReference type="SFLD" id="SFLDG01123">
    <property type="entry name" value="methyltransferase_(Class_B)"/>
    <property type="match status" value="1"/>
</dbReference>
<dbReference type="InterPro" id="IPR007197">
    <property type="entry name" value="rSAM"/>
</dbReference>
<dbReference type="InterPro" id="IPR034466">
    <property type="entry name" value="Methyltransferase_Class_B"/>
</dbReference>
<reference evidence="8 9" key="1">
    <citation type="journal article" date="2012" name="Front. Microbiol.">
        <title>Redundancy and modularity in membrane-associated dissimilatory nitrate reduction in Bacillus.</title>
        <authorList>
            <person name="Heylen K."/>
            <person name="Keltjens J."/>
        </authorList>
    </citation>
    <scope>NUCLEOTIDE SEQUENCE [LARGE SCALE GENOMIC DNA]</scope>
    <source>
        <strain evidence="9">LMG 21833T</strain>
    </source>
</reference>
<dbReference type="InterPro" id="IPR036724">
    <property type="entry name" value="Cobalamin-bd_sf"/>
</dbReference>
<dbReference type="EMBL" id="AJLS01000116">
    <property type="protein sequence ID" value="EKN66411.1"/>
    <property type="molecule type" value="Genomic_DNA"/>
</dbReference>
<evidence type="ECO:0000259" key="6">
    <source>
        <dbReference type="PROSITE" id="PS51332"/>
    </source>
</evidence>
<keyword evidence="9" id="KW-1185">Reference proteome</keyword>
<dbReference type="SUPFAM" id="SSF102114">
    <property type="entry name" value="Radical SAM enzymes"/>
    <property type="match status" value="1"/>
</dbReference>
<dbReference type="PANTHER" id="PTHR43409">
    <property type="entry name" value="ANAEROBIC MAGNESIUM-PROTOPORPHYRIN IX MONOMETHYL ESTER CYCLASE-RELATED"/>
    <property type="match status" value="1"/>
</dbReference>